<dbReference type="Proteomes" id="UP000253314">
    <property type="component" value="Unassembled WGS sequence"/>
</dbReference>
<dbReference type="AlphaFoldDB" id="A0A366XYG2"/>
<dbReference type="PANTHER" id="PTHR40056">
    <property type="entry name" value="HYPOTHETICAL CYTOSOLIC PROTEIN"/>
    <property type="match status" value="1"/>
</dbReference>
<reference evidence="1 2" key="1">
    <citation type="submission" date="2018-07" db="EMBL/GenBank/DDBJ databases">
        <title>Lottiidibacillus patelloidae gen. nov., sp. nov., isolated from the intestinal tract of a marine limpet and the reclassification of B. taeanensis BH030017T, B. algicola KMM 3737T and B. hwajinpoensis SW-72T as genus Lottiidibacillus.</title>
        <authorList>
            <person name="Liu R."/>
            <person name="Huang Z."/>
        </authorList>
    </citation>
    <scope>NUCLEOTIDE SEQUENCE [LARGE SCALE GENOMIC DNA]</scope>
    <source>
        <strain evidence="1 2">BH030017</strain>
    </source>
</reference>
<organism evidence="1 2">
    <name type="scientific">Bacillus taeanensis</name>
    <dbReference type="NCBI Taxonomy" id="273032"/>
    <lineage>
        <taxon>Bacteria</taxon>
        <taxon>Bacillati</taxon>
        <taxon>Bacillota</taxon>
        <taxon>Bacilli</taxon>
        <taxon>Bacillales</taxon>
        <taxon>Bacillaceae</taxon>
        <taxon>Bacillus</taxon>
    </lineage>
</organism>
<sequence length="258" mass="29249">METFQLTRKEMADLLLSLKGWNSKKPLTILQESWGKKHKKEIENGKSTSALITTALASIFEKIIKVEERDIGFSLNEIVALGNQIENTNFSITALQNWVKRDIKEMVGSPQKGKKYSIEQAALLFMVEDLKTALDFESIRKLLRLIVNDPSDQDDDLINPVLLYASYSSLFEELNQFDSNLDRELLSEGKLQAIEAVIKRKADQLVETFQGLNADQREAIRNAIVISVLSVHTAYFQMMAKRYLSATLFLQNLTAASE</sequence>
<protein>
    <recommendedName>
        <fullName evidence="3">DUF1836 domain-containing protein</fullName>
    </recommendedName>
</protein>
<dbReference type="InterPro" id="IPR014975">
    <property type="entry name" value="DUF1836"/>
</dbReference>
<evidence type="ECO:0000313" key="1">
    <source>
        <dbReference type="EMBL" id="RBW69193.1"/>
    </source>
</evidence>
<name>A0A366XYG2_9BACI</name>
<dbReference type="PANTHER" id="PTHR40056:SF1">
    <property type="entry name" value="DUF1836 DOMAIN-CONTAINING PROTEIN"/>
    <property type="match status" value="1"/>
</dbReference>
<proteinExistence type="predicted"/>
<dbReference type="Pfam" id="PF08876">
    <property type="entry name" value="DUF1836"/>
    <property type="match status" value="1"/>
</dbReference>
<dbReference type="EMBL" id="QOCW01000012">
    <property type="protein sequence ID" value="RBW69193.1"/>
    <property type="molecule type" value="Genomic_DNA"/>
</dbReference>
<accession>A0A366XYG2</accession>
<evidence type="ECO:0008006" key="3">
    <source>
        <dbReference type="Google" id="ProtNLM"/>
    </source>
</evidence>
<dbReference type="OrthoDB" id="2351599at2"/>
<evidence type="ECO:0000313" key="2">
    <source>
        <dbReference type="Proteomes" id="UP000253314"/>
    </source>
</evidence>
<gene>
    <name evidence="1" type="ORF">DS031_12475</name>
</gene>
<dbReference type="RefSeq" id="WP_113806401.1">
    <property type="nucleotide sequence ID" value="NZ_QOCW01000012.1"/>
</dbReference>
<keyword evidence="2" id="KW-1185">Reference proteome</keyword>
<comment type="caution">
    <text evidence="1">The sequence shown here is derived from an EMBL/GenBank/DDBJ whole genome shotgun (WGS) entry which is preliminary data.</text>
</comment>